<dbReference type="HOGENOM" id="CLU_1190090_0_0_1"/>
<keyword evidence="3" id="KW-1185">Reference proteome</keyword>
<dbReference type="AlphaFoldDB" id="B0DF70"/>
<dbReference type="Proteomes" id="UP000001194">
    <property type="component" value="Unassembled WGS sequence"/>
</dbReference>
<dbReference type="EMBL" id="DS547107">
    <property type="protein sequence ID" value="EDR06805.1"/>
    <property type="molecule type" value="Genomic_DNA"/>
</dbReference>
<dbReference type="KEGG" id="lbc:LACBIDRAFT_299694"/>
<gene>
    <name evidence="2" type="ORF">LACBIDRAFT_299694</name>
</gene>
<organism evidence="3">
    <name type="scientific">Laccaria bicolor (strain S238N-H82 / ATCC MYA-4686)</name>
    <name type="common">Bicoloured deceiver</name>
    <name type="synonym">Laccaria laccata var. bicolor</name>
    <dbReference type="NCBI Taxonomy" id="486041"/>
    <lineage>
        <taxon>Eukaryota</taxon>
        <taxon>Fungi</taxon>
        <taxon>Dikarya</taxon>
        <taxon>Basidiomycota</taxon>
        <taxon>Agaricomycotina</taxon>
        <taxon>Agaricomycetes</taxon>
        <taxon>Agaricomycetidae</taxon>
        <taxon>Agaricales</taxon>
        <taxon>Agaricineae</taxon>
        <taxon>Hydnangiaceae</taxon>
        <taxon>Laccaria</taxon>
    </lineage>
</organism>
<dbReference type="RefSeq" id="XP_001882652.1">
    <property type="nucleotide sequence ID" value="XM_001882617.1"/>
</dbReference>
<proteinExistence type="predicted"/>
<evidence type="ECO:0000313" key="2">
    <source>
        <dbReference type="EMBL" id="EDR06805.1"/>
    </source>
</evidence>
<sequence>MPPTESIGCFEYQLKLRDFIAIDAVLQNRKQNFPFRSPSASNPSSRPLSNANPPRSRTASSSSTWSARRRDLKPSARRHHAFTGRQEYIVDLYGSPCRRVVRPHPLIATSSPKVPVLPPNPPSCPFLCPPHVLALPHHPDTQSTLDAIALTLVDKRLIVRLYGKYRNSPCQRVVCPHPLKPTSPSPSLAKPSSPPPIGLLTNAILSNVVAIRVVSDFSASQSSTLPKPRSRAV</sequence>
<evidence type="ECO:0000313" key="3">
    <source>
        <dbReference type="Proteomes" id="UP000001194"/>
    </source>
</evidence>
<feature type="region of interest" description="Disordered" evidence="1">
    <location>
        <begin position="33"/>
        <end position="78"/>
    </location>
</feature>
<dbReference type="GeneID" id="6078347"/>
<name>B0DF70_LACBS</name>
<reference evidence="2 3" key="1">
    <citation type="journal article" date="2008" name="Nature">
        <title>The genome of Laccaria bicolor provides insights into mycorrhizal symbiosis.</title>
        <authorList>
            <person name="Martin F."/>
            <person name="Aerts A."/>
            <person name="Ahren D."/>
            <person name="Brun A."/>
            <person name="Danchin E.G.J."/>
            <person name="Duchaussoy F."/>
            <person name="Gibon J."/>
            <person name="Kohler A."/>
            <person name="Lindquist E."/>
            <person name="Pereda V."/>
            <person name="Salamov A."/>
            <person name="Shapiro H.J."/>
            <person name="Wuyts J."/>
            <person name="Blaudez D."/>
            <person name="Buee M."/>
            <person name="Brokstein P."/>
            <person name="Canbaeck B."/>
            <person name="Cohen D."/>
            <person name="Courty P.E."/>
            <person name="Coutinho P.M."/>
            <person name="Delaruelle C."/>
            <person name="Detter J.C."/>
            <person name="Deveau A."/>
            <person name="DiFazio S."/>
            <person name="Duplessis S."/>
            <person name="Fraissinet-Tachet L."/>
            <person name="Lucic E."/>
            <person name="Frey-Klett P."/>
            <person name="Fourrey C."/>
            <person name="Feussner I."/>
            <person name="Gay G."/>
            <person name="Grimwood J."/>
            <person name="Hoegger P.J."/>
            <person name="Jain P."/>
            <person name="Kilaru S."/>
            <person name="Labbe J."/>
            <person name="Lin Y.C."/>
            <person name="Legue V."/>
            <person name="Le Tacon F."/>
            <person name="Marmeisse R."/>
            <person name="Melayah D."/>
            <person name="Montanini B."/>
            <person name="Muratet M."/>
            <person name="Nehls U."/>
            <person name="Niculita-Hirzel H."/>
            <person name="Oudot-Le Secq M.P."/>
            <person name="Peter M."/>
            <person name="Quesneville H."/>
            <person name="Rajashekar B."/>
            <person name="Reich M."/>
            <person name="Rouhier N."/>
            <person name="Schmutz J."/>
            <person name="Yin T."/>
            <person name="Chalot M."/>
            <person name="Henrissat B."/>
            <person name="Kuees U."/>
            <person name="Lucas S."/>
            <person name="Van de Peer Y."/>
            <person name="Podila G.K."/>
            <person name="Polle A."/>
            <person name="Pukkila P.J."/>
            <person name="Richardson P.M."/>
            <person name="Rouze P."/>
            <person name="Sanders I.R."/>
            <person name="Stajich J.E."/>
            <person name="Tunlid A."/>
            <person name="Tuskan G."/>
            <person name="Grigoriev I.V."/>
        </authorList>
    </citation>
    <scope>NUCLEOTIDE SEQUENCE [LARGE SCALE GENOMIC DNA]</scope>
    <source>
        <strain evidence="3">S238N-H82 / ATCC MYA-4686</strain>
    </source>
</reference>
<protein>
    <submittedName>
        <fullName evidence="2">Predicted protein</fullName>
    </submittedName>
</protein>
<evidence type="ECO:0000256" key="1">
    <source>
        <dbReference type="SAM" id="MobiDB-lite"/>
    </source>
</evidence>
<feature type="compositionally biased region" description="Low complexity" evidence="1">
    <location>
        <begin position="33"/>
        <end position="66"/>
    </location>
</feature>
<accession>B0DF70</accession>
<dbReference type="InParanoid" id="B0DF70"/>